<dbReference type="PANTHER" id="PTHR22911:SF103">
    <property type="entry name" value="BLR2811 PROTEIN"/>
    <property type="match status" value="1"/>
</dbReference>
<dbReference type="RefSeq" id="WP_183792962.1">
    <property type="nucleotide sequence ID" value="NZ_JACIDU010000009.1"/>
</dbReference>
<dbReference type="GO" id="GO:0016020">
    <property type="term" value="C:membrane"/>
    <property type="evidence" value="ECO:0007669"/>
    <property type="project" value="InterPro"/>
</dbReference>
<feature type="transmembrane region" description="Helical" evidence="1">
    <location>
        <begin position="185"/>
        <end position="205"/>
    </location>
</feature>
<feature type="transmembrane region" description="Helical" evidence="1">
    <location>
        <begin position="242"/>
        <end position="261"/>
    </location>
</feature>
<dbReference type="InterPro" id="IPR000620">
    <property type="entry name" value="EamA_dom"/>
</dbReference>
<sequence>MSPSTKSTIPAGIAFSCVSYALFNFHDAAVKLLVEGDIPVFEVLFTRSLAILIGCILIGGGRAHIARTIASPVMKPMVLRSFLLLGAWLCYYSAARYLPLGQLMTLYYAAPIAATLLAVPILKETVPPIRWIAILTGFAGVAAASGITRLEVSGAALLALTAAVLWASATIYLRRTAMAEKTIVQMTITNAMFVIAMTAATAFFWTTPSWSQMGLLLGTAVFGGLAQYALFESIRRAPVSVLAPFEYSALVWAFLLGYVIWGDTPTTNVVIGALMIASAGLIIVLSERRAWKKEKAQQS</sequence>
<gene>
    <name evidence="3" type="ORF">GGQ66_002517</name>
</gene>
<dbReference type="EMBL" id="JACIDU010000009">
    <property type="protein sequence ID" value="MBB4103949.1"/>
    <property type="molecule type" value="Genomic_DNA"/>
</dbReference>
<dbReference type="PANTHER" id="PTHR22911">
    <property type="entry name" value="ACYL-MALONYL CONDENSING ENZYME-RELATED"/>
    <property type="match status" value="1"/>
</dbReference>
<dbReference type="InterPro" id="IPR037185">
    <property type="entry name" value="EmrE-like"/>
</dbReference>
<feature type="transmembrane region" description="Helical" evidence="1">
    <location>
        <begin position="7"/>
        <end position="25"/>
    </location>
</feature>
<reference evidence="3 4" key="1">
    <citation type="submission" date="2020-08" db="EMBL/GenBank/DDBJ databases">
        <title>Genomic Encyclopedia of Type Strains, Phase IV (KMG-IV): sequencing the most valuable type-strain genomes for metagenomic binning, comparative biology and taxonomic classification.</title>
        <authorList>
            <person name="Goeker M."/>
        </authorList>
    </citation>
    <scope>NUCLEOTIDE SEQUENCE [LARGE SCALE GENOMIC DNA]</scope>
    <source>
        <strain evidence="3 4">DSM 26385</strain>
    </source>
</reference>
<dbReference type="AlphaFoldDB" id="A0A7W6K2G4"/>
<evidence type="ECO:0000259" key="2">
    <source>
        <dbReference type="Pfam" id="PF00892"/>
    </source>
</evidence>
<name>A0A7W6K2G4_9HYPH</name>
<keyword evidence="1" id="KW-1133">Transmembrane helix</keyword>
<feature type="transmembrane region" description="Helical" evidence="1">
    <location>
        <begin position="267"/>
        <end position="285"/>
    </location>
</feature>
<feature type="transmembrane region" description="Helical" evidence="1">
    <location>
        <begin position="129"/>
        <end position="148"/>
    </location>
</feature>
<protein>
    <submittedName>
        <fullName evidence="3">Drug/metabolite transporter (DMT)-like permease</fullName>
    </submittedName>
</protein>
<evidence type="ECO:0000313" key="3">
    <source>
        <dbReference type="EMBL" id="MBB4103949.1"/>
    </source>
</evidence>
<comment type="caution">
    <text evidence="3">The sequence shown here is derived from an EMBL/GenBank/DDBJ whole genome shotgun (WGS) entry which is preliminary data.</text>
</comment>
<proteinExistence type="predicted"/>
<accession>A0A7W6K2G4</accession>
<feature type="domain" description="EamA" evidence="2">
    <location>
        <begin position="14"/>
        <end position="143"/>
    </location>
</feature>
<keyword evidence="4" id="KW-1185">Reference proteome</keyword>
<feature type="transmembrane region" description="Helical" evidence="1">
    <location>
        <begin position="77"/>
        <end position="94"/>
    </location>
</feature>
<dbReference type="SUPFAM" id="SSF103481">
    <property type="entry name" value="Multidrug resistance efflux transporter EmrE"/>
    <property type="match status" value="2"/>
</dbReference>
<feature type="transmembrane region" description="Helical" evidence="1">
    <location>
        <begin position="45"/>
        <end position="65"/>
    </location>
</feature>
<keyword evidence="1" id="KW-0812">Transmembrane</keyword>
<organism evidence="3 4">
    <name type="scientific">Allorhizobium borbori</name>
    <dbReference type="NCBI Taxonomy" id="485907"/>
    <lineage>
        <taxon>Bacteria</taxon>
        <taxon>Pseudomonadati</taxon>
        <taxon>Pseudomonadota</taxon>
        <taxon>Alphaproteobacteria</taxon>
        <taxon>Hyphomicrobiales</taxon>
        <taxon>Rhizobiaceae</taxon>
        <taxon>Rhizobium/Agrobacterium group</taxon>
        <taxon>Allorhizobium</taxon>
    </lineage>
</organism>
<feature type="transmembrane region" description="Helical" evidence="1">
    <location>
        <begin position="154"/>
        <end position="173"/>
    </location>
</feature>
<dbReference type="Pfam" id="PF00892">
    <property type="entry name" value="EamA"/>
    <property type="match status" value="2"/>
</dbReference>
<dbReference type="Proteomes" id="UP000584824">
    <property type="component" value="Unassembled WGS sequence"/>
</dbReference>
<evidence type="ECO:0000313" key="4">
    <source>
        <dbReference type="Proteomes" id="UP000584824"/>
    </source>
</evidence>
<dbReference type="PROSITE" id="PS51257">
    <property type="entry name" value="PROKAR_LIPOPROTEIN"/>
    <property type="match status" value="1"/>
</dbReference>
<feature type="transmembrane region" description="Helical" evidence="1">
    <location>
        <begin position="106"/>
        <end position="122"/>
    </location>
</feature>
<keyword evidence="1" id="KW-0472">Membrane</keyword>
<evidence type="ECO:0000256" key="1">
    <source>
        <dbReference type="SAM" id="Phobius"/>
    </source>
</evidence>
<feature type="domain" description="EamA" evidence="2">
    <location>
        <begin position="155"/>
        <end position="284"/>
    </location>
</feature>
<feature type="transmembrane region" description="Helical" evidence="1">
    <location>
        <begin position="211"/>
        <end position="230"/>
    </location>
</feature>